<keyword evidence="3" id="KW-1185">Reference proteome</keyword>
<protein>
    <submittedName>
        <fullName evidence="2">Acyloxyacyl hydrolase</fullName>
    </submittedName>
</protein>
<accession>A0ABW5KGJ2</accession>
<evidence type="ECO:0000256" key="1">
    <source>
        <dbReference type="SAM" id="SignalP"/>
    </source>
</evidence>
<keyword evidence="2" id="KW-0378">Hydrolase</keyword>
<name>A0ABW5KGJ2_9SPHI</name>
<evidence type="ECO:0000313" key="2">
    <source>
        <dbReference type="EMBL" id="MFD2547438.1"/>
    </source>
</evidence>
<proteinExistence type="predicted"/>
<reference evidence="3" key="1">
    <citation type="journal article" date="2019" name="Int. J. Syst. Evol. Microbiol.">
        <title>The Global Catalogue of Microorganisms (GCM) 10K type strain sequencing project: providing services to taxonomists for standard genome sequencing and annotation.</title>
        <authorList>
            <consortium name="The Broad Institute Genomics Platform"/>
            <consortium name="The Broad Institute Genome Sequencing Center for Infectious Disease"/>
            <person name="Wu L."/>
            <person name="Ma J."/>
        </authorList>
    </citation>
    <scope>NUCLEOTIDE SEQUENCE [LARGE SCALE GENOMIC DNA]</scope>
    <source>
        <strain evidence="3">KCTC 42662</strain>
    </source>
</reference>
<feature type="signal peptide" evidence="1">
    <location>
        <begin position="1"/>
        <end position="27"/>
    </location>
</feature>
<dbReference type="Pfam" id="PF09411">
    <property type="entry name" value="PagL"/>
    <property type="match status" value="1"/>
</dbReference>
<gene>
    <name evidence="2" type="ORF">ACFSR5_07250</name>
</gene>
<evidence type="ECO:0000313" key="3">
    <source>
        <dbReference type="Proteomes" id="UP001597545"/>
    </source>
</evidence>
<keyword evidence="1" id="KW-0732">Signal</keyword>
<dbReference type="EMBL" id="JBHULR010000003">
    <property type="protein sequence ID" value="MFD2547438.1"/>
    <property type="molecule type" value="Genomic_DNA"/>
</dbReference>
<sequence>MHYSIATLKKNTFIFLLILLGFYHAQAQIDSSAQPVKIKNPLVIELEVENGGILASKQIKQTTFQSAYYNGVNLKVGWRIQKSDDQYFTLYNNPVYGVGFYSSTFNTDIIGSPYAMYGFVQSPFGNLNNRRWGFDYRIGLGISGNFNPYNEETNPLNLVIGAKNNVFIDFGIRTQYKFNVHWRAGLGLAFHHFSNGALKLPNKGVNLIPVTASITYQPNGQTVLPDRSVIKPYNDNILYHINYGIGWKQLERDRDRRFLKTTISAYASKHVSHKWRVGGGFDLFYSSSGNNDEIAGEDSGKLSAKLSGGPSFYLVHVLNQDLVLNGNIGYYLHKQYFNGEIERIFLRAGARYYVYKDFNAGISIKAHKGKADFIEWTVGYTFNRK</sequence>
<dbReference type="InterPro" id="IPR018550">
    <property type="entry name" value="Lipid-A_deacylase-rel"/>
</dbReference>
<comment type="caution">
    <text evidence="2">The sequence shown here is derived from an EMBL/GenBank/DDBJ whole genome shotgun (WGS) entry which is preliminary data.</text>
</comment>
<dbReference type="GO" id="GO:0016787">
    <property type="term" value="F:hydrolase activity"/>
    <property type="evidence" value="ECO:0007669"/>
    <property type="project" value="UniProtKB-KW"/>
</dbReference>
<organism evidence="2 3">
    <name type="scientific">Sphingobacterium suaedae</name>
    <dbReference type="NCBI Taxonomy" id="1686402"/>
    <lineage>
        <taxon>Bacteria</taxon>
        <taxon>Pseudomonadati</taxon>
        <taxon>Bacteroidota</taxon>
        <taxon>Sphingobacteriia</taxon>
        <taxon>Sphingobacteriales</taxon>
        <taxon>Sphingobacteriaceae</taxon>
        <taxon>Sphingobacterium</taxon>
    </lineage>
</organism>
<dbReference type="Gene3D" id="2.40.160.20">
    <property type="match status" value="1"/>
</dbReference>
<feature type="chain" id="PRO_5045379891" evidence="1">
    <location>
        <begin position="28"/>
        <end position="385"/>
    </location>
</feature>
<dbReference type="Proteomes" id="UP001597545">
    <property type="component" value="Unassembled WGS sequence"/>
</dbReference>
<dbReference type="RefSeq" id="WP_380902193.1">
    <property type="nucleotide sequence ID" value="NZ_JBHUEG010000007.1"/>
</dbReference>